<dbReference type="CDD" id="cd00408">
    <property type="entry name" value="DHDPS-like"/>
    <property type="match status" value="1"/>
</dbReference>
<dbReference type="Proteomes" id="UP001501175">
    <property type="component" value="Unassembled WGS sequence"/>
</dbReference>
<dbReference type="PANTHER" id="PTHR42849:SF1">
    <property type="entry name" value="N-ACETYLNEURAMINATE LYASE"/>
    <property type="match status" value="1"/>
</dbReference>
<gene>
    <name evidence="3" type="ORF">GCM10023189_43970</name>
</gene>
<dbReference type="InterPro" id="IPR013785">
    <property type="entry name" value="Aldolase_TIM"/>
</dbReference>
<comment type="caution">
    <text evidence="3">The sequence shown here is derived from an EMBL/GenBank/DDBJ whole genome shotgun (WGS) entry which is preliminary data.</text>
</comment>
<accession>A0ABP8NBU1</accession>
<dbReference type="PIRSF" id="PIRSF001365">
    <property type="entry name" value="DHDPS"/>
    <property type="match status" value="1"/>
</dbReference>
<dbReference type="InterPro" id="IPR002220">
    <property type="entry name" value="DapA-like"/>
</dbReference>
<protein>
    <submittedName>
        <fullName evidence="3">Dihydrodipicolinate synthase family protein</fullName>
    </submittedName>
</protein>
<name>A0ABP8NBU1_9BACT</name>
<keyword evidence="4" id="KW-1185">Reference proteome</keyword>
<dbReference type="SUPFAM" id="SSF51569">
    <property type="entry name" value="Aldolase"/>
    <property type="match status" value="1"/>
</dbReference>
<evidence type="ECO:0000313" key="3">
    <source>
        <dbReference type="EMBL" id="GAA4464544.1"/>
    </source>
</evidence>
<evidence type="ECO:0000256" key="1">
    <source>
        <dbReference type="ARBA" id="ARBA00023239"/>
    </source>
</evidence>
<organism evidence="3 4">
    <name type="scientific">Nibrella saemangeumensis</name>
    <dbReference type="NCBI Taxonomy" id="1084526"/>
    <lineage>
        <taxon>Bacteria</taxon>
        <taxon>Pseudomonadati</taxon>
        <taxon>Bacteroidota</taxon>
        <taxon>Cytophagia</taxon>
        <taxon>Cytophagales</taxon>
        <taxon>Spirosomataceae</taxon>
        <taxon>Nibrella</taxon>
    </lineage>
</organism>
<evidence type="ECO:0000256" key="2">
    <source>
        <dbReference type="PIRNR" id="PIRNR001365"/>
    </source>
</evidence>
<dbReference type="Pfam" id="PF00701">
    <property type="entry name" value="DHDPS"/>
    <property type="match status" value="1"/>
</dbReference>
<dbReference type="Gene3D" id="3.20.20.70">
    <property type="entry name" value="Aldolase class I"/>
    <property type="match status" value="1"/>
</dbReference>
<keyword evidence="1 2" id="KW-0456">Lyase</keyword>
<dbReference type="PANTHER" id="PTHR42849">
    <property type="entry name" value="N-ACETYLNEURAMINATE LYASE"/>
    <property type="match status" value="1"/>
</dbReference>
<dbReference type="SMART" id="SM01130">
    <property type="entry name" value="DHDPS"/>
    <property type="match status" value="1"/>
</dbReference>
<reference evidence="4" key="1">
    <citation type="journal article" date="2019" name="Int. J. Syst. Evol. Microbiol.">
        <title>The Global Catalogue of Microorganisms (GCM) 10K type strain sequencing project: providing services to taxonomists for standard genome sequencing and annotation.</title>
        <authorList>
            <consortium name="The Broad Institute Genomics Platform"/>
            <consortium name="The Broad Institute Genome Sequencing Center for Infectious Disease"/>
            <person name="Wu L."/>
            <person name="Ma J."/>
        </authorList>
    </citation>
    <scope>NUCLEOTIDE SEQUENCE [LARGE SCALE GENOMIC DNA]</scope>
    <source>
        <strain evidence="4">JCM 17927</strain>
    </source>
</reference>
<comment type="similarity">
    <text evidence="2">Belongs to the DapA family.</text>
</comment>
<sequence>MEPLTRHTLRGSWSTLLLPIQSDDRIDYSCLQDELDYITRVGVSGVYTNGTAGEFFNQTEDEFDKISALTAEICHKTSIPFQIGASHMSPIISLERIIRTKSLGPGAYQIILPDWVATTRQEQLSFLNRMAEAAAPVPLVLYNPGHAKAVLNPEDFAQLADAVPALIGIKVAAGGPDWYSTMRTLEIPLAVFVPGHRLATGIKEGVGVGAYSNVACLNPLAAQQWYQMMREDLDEALRLERRIGAFFEQCILPYYSAGYSDMALDKYLAAVGGWTDIGTRLRWPYRWIDRKDVQKARTMGRNLIPEFFDE</sequence>
<dbReference type="RefSeq" id="WP_345247133.1">
    <property type="nucleotide sequence ID" value="NZ_BAABHD010000077.1"/>
</dbReference>
<evidence type="ECO:0000313" key="4">
    <source>
        <dbReference type="Proteomes" id="UP001501175"/>
    </source>
</evidence>
<proteinExistence type="inferred from homology"/>
<dbReference type="EMBL" id="BAABHD010000077">
    <property type="protein sequence ID" value="GAA4464544.1"/>
    <property type="molecule type" value="Genomic_DNA"/>
</dbReference>